<dbReference type="RefSeq" id="WP_106616956.1">
    <property type="nucleotide sequence ID" value="NZ_PYAX01000006.1"/>
</dbReference>
<dbReference type="PANTHER" id="PTHR42733:SF12">
    <property type="entry name" value="PROTEINASE"/>
    <property type="match status" value="1"/>
</dbReference>
<dbReference type="PROSITE" id="PS51276">
    <property type="entry name" value="PEPTIDASE_C56_PFPI"/>
    <property type="match status" value="1"/>
</dbReference>
<evidence type="ECO:0000256" key="1">
    <source>
        <dbReference type="ARBA" id="ARBA00008542"/>
    </source>
</evidence>
<sequence length="184" mass="20040">MAEQKKIAFLVDTEGIEQVELTDPWQHVEKAGAVPRLLAPKLGQVQGYDHLTPADKFDVDVPFAHADPMDYDAVVIPGGVANADFLRMDRDAVKFVKQHVAAGKPVAAICHGPWLLVEADVVRGKVLTSFPSLATDIRNAGGDWADEEVRVCTVAGWTLVTSRKPDDLPAFNREALKAFGLNEL</sequence>
<dbReference type="InterPro" id="IPR029062">
    <property type="entry name" value="Class_I_gatase-like"/>
</dbReference>
<dbReference type="PANTHER" id="PTHR42733">
    <property type="entry name" value="DJ-1 PROTEIN"/>
    <property type="match status" value="1"/>
</dbReference>
<keyword evidence="3" id="KW-0645">Protease</keyword>
<comment type="similarity">
    <text evidence="1">Belongs to the peptidase C56 family.</text>
</comment>
<evidence type="ECO:0000259" key="2">
    <source>
        <dbReference type="Pfam" id="PF01965"/>
    </source>
</evidence>
<accession>A0A2P8I915</accession>
<name>A0A2P8I915_SACCR</name>
<dbReference type="GO" id="GO:0008233">
    <property type="term" value="F:peptidase activity"/>
    <property type="evidence" value="ECO:0007669"/>
    <property type="project" value="UniProtKB-KW"/>
</dbReference>
<dbReference type="Gene3D" id="3.40.50.880">
    <property type="match status" value="1"/>
</dbReference>
<dbReference type="NCBIfam" id="TIGR01382">
    <property type="entry name" value="PfpI"/>
    <property type="match status" value="1"/>
</dbReference>
<dbReference type="OrthoDB" id="9792284at2"/>
<keyword evidence="4" id="KW-1185">Reference proteome</keyword>
<protein>
    <submittedName>
        <fullName evidence="3">Protease I</fullName>
    </submittedName>
</protein>
<reference evidence="3 4" key="1">
    <citation type="submission" date="2018-03" db="EMBL/GenBank/DDBJ databases">
        <title>Genomic Encyclopedia of Type Strains, Phase III (KMG-III): the genomes of soil and plant-associated and newly described type strains.</title>
        <authorList>
            <person name="Whitman W."/>
        </authorList>
    </citation>
    <scope>NUCLEOTIDE SEQUENCE [LARGE SCALE GENOMIC DNA]</scope>
    <source>
        <strain evidence="3 4">CGMCC 4.7097</strain>
    </source>
</reference>
<organism evidence="3 4">
    <name type="scientific">Saccharothrix carnea</name>
    <dbReference type="NCBI Taxonomy" id="1280637"/>
    <lineage>
        <taxon>Bacteria</taxon>
        <taxon>Bacillati</taxon>
        <taxon>Actinomycetota</taxon>
        <taxon>Actinomycetes</taxon>
        <taxon>Pseudonocardiales</taxon>
        <taxon>Pseudonocardiaceae</taxon>
        <taxon>Saccharothrix</taxon>
    </lineage>
</organism>
<dbReference type="InterPro" id="IPR002818">
    <property type="entry name" value="DJ-1/PfpI"/>
</dbReference>
<dbReference type="EMBL" id="PYAX01000006">
    <property type="protein sequence ID" value="PSL54961.1"/>
    <property type="molecule type" value="Genomic_DNA"/>
</dbReference>
<gene>
    <name evidence="3" type="ORF">B0I31_106481</name>
</gene>
<dbReference type="SUPFAM" id="SSF52317">
    <property type="entry name" value="Class I glutamine amidotransferase-like"/>
    <property type="match status" value="1"/>
</dbReference>
<evidence type="ECO:0000313" key="4">
    <source>
        <dbReference type="Proteomes" id="UP000241118"/>
    </source>
</evidence>
<dbReference type="Proteomes" id="UP000241118">
    <property type="component" value="Unassembled WGS sequence"/>
</dbReference>
<proteinExistence type="inferred from homology"/>
<evidence type="ECO:0000313" key="3">
    <source>
        <dbReference type="EMBL" id="PSL54961.1"/>
    </source>
</evidence>
<dbReference type="GO" id="GO:0006508">
    <property type="term" value="P:proteolysis"/>
    <property type="evidence" value="ECO:0007669"/>
    <property type="project" value="UniProtKB-KW"/>
</dbReference>
<dbReference type="Pfam" id="PF01965">
    <property type="entry name" value="DJ-1_PfpI"/>
    <property type="match status" value="1"/>
</dbReference>
<comment type="caution">
    <text evidence="3">The sequence shown here is derived from an EMBL/GenBank/DDBJ whole genome shotgun (WGS) entry which is preliminary data.</text>
</comment>
<feature type="domain" description="DJ-1/PfpI" evidence="2">
    <location>
        <begin position="5"/>
        <end position="177"/>
    </location>
</feature>
<dbReference type="InterPro" id="IPR006286">
    <property type="entry name" value="C56_PfpI-like"/>
</dbReference>
<dbReference type="CDD" id="cd03134">
    <property type="entry name" value="GATase1_PfpI_like"/>
    <property type="match status" value="1"/>
</dbReference>
<dbReference type="AlphaFoldDB" id="A0A2P8I915"/>
<keyword evidence="3" id="KW-0378">Hydrolase</keyword>